<dbReference type="Proteomes" id="UP000480222">
    <property type="component" value="Unassembled WGS sequence"/>
</dbReference>
<evidence type="ECO:0000256" key="4">
    <source>
        <dbReference type="RuleBase" id="RU362026"/>
    </source>
</evidence>
<dbReference type="InterPro" id="IPR001091">
    <property type="entry name" value="RM_Methyltransferase"/>
</dbReference>
<gene>
    <name evidence="6" type="ORF">CIP107547_00905</name>
</gene>
<keyword evidence="3 6" id="KW-0808">Transferase</keyword>
<evidence type="ECO:0000256" key="3">
    <source>
        <dbReference type="ARBA" id="ARBA00022679"/>
    </source>
</evidence>
<protein>
    <recommendedName>
        <fullName evidence="4">Methyltransferase</fullName>
        <ecNumber evidence="4">2.1.1.-</ecNumber>
    </recommendedName>
</protein>
<dbReference type="SUPFAM" id="SSF53335">
    <property type="entry name" value="S-adenosyl-L-methionine-dependent methyltransferases"/>
    <property type="match status" value="1"/>
</dbReference>
<evidence type="ECO:0000313" key="6">
    <source>
        <dbReference type="EMBL" id="CAB0594144.1"/>
    </source>
</evidence>
<organism evidence="6 7">
    <name type="scientific">Corynebacterium diphtheriae</name>
    <dbReference type="NCBI Taxonomy" id="1717"/>
    <lineage>
        <taxon>Bacteria</taxon>
        <taxon>Bacillati</taxon>
        <taxon>Actinomycetota</taxon>
        <taxon>Actinomycetes</taxon>
        <taxon>Mycobacteriales</taxon>
        <taxon>Corynebacteriaceae</taxon>
        <taxon>Corynebacterium</taxon>
    </lineage>
</organism>
<dbReference type="InterPro" id="IPR002052">
    <property type="entry name" value="DNA_methylase_N6_adenine_CS"/>
</dbReference>
<dbReference type="PRINTS" id="PR00508">
    <property type="entry name" value="S21N4MTFRASE"/>
</dbReference>
<accession>A0A811G3Q3</accession>
<evidence type="ECO:0000259" key="5">
    <source>
        <dbReference type="Pfam" id="PF01555"/>
    </source>
</evidence>
<dbReference type="Pfam" id="PF01555">
    <property type="entry name" value="N6_N4_Mtase"/>
    <property type="match status" value="1"/>
</dbReference>
<proteinExistence type="inferred from homology"/>
<dbReference type="PROSITE" id="PS00092">
    <property type="entry name" value="N6_MTASE"/>
    <property type="match status" value="1"/>
</dbReference>
<reference evidence="6 7" key="1">
    <citation type="submission" date="2020-02" db="EMBL/GenBank/DDBJ databases">
        <authorList>
            <person name="Brisse S."/>
        </authorList>
    </citation>
    <scope>NUCLEOTIDE SEQUENCE [LARGE SCALE GENOMIC DNA]</scope>
    <source>
        <strain evidence="6">CIP107547</strain>
    </source>
</reference>
<dbReference type="InterPro" id="IPR029063">
    <property type="entry name" value="SAM-dependent_MTases_sf"/>
</dbReference>
<feature type="domain" description="DNA methylase N-4/N-6" evidence="5">
    <location>
        <begin position="122"/>
        <end position="214"/>
    </location>
</feature>
<name>A0A811G3Q3_CORDP</name>
<evidence type="ECO:0000313" key="7">
    <source>
        <dbReference type="Proteomes" id="UP000480222"/>
    </source>
</evidence>
<dbReference type="EC" id="2.1.1.-" evidence="4"/>
<dbReference type="AlphaFoldDB" id="A0A811G3Q3"/>
<dbReference type="GO" id="GO:0032259">
    <property type="term" value="P:methylation"/>
    <property type="evidence" value="ECO:0007669"/>
    <property type="project" value="UniProtKB-KW"/>
</dbReference>
<comment type="caution">
    <text evidence="6">The sequence shown here is derived from an EMBL/GenBank/DDBJ whole genome shotgun (WGS) entry which is preliminary data.</text>
</comment>
<evidence type="ECO:0000256" key="1">
    <source>
        <dbReference type="ARBA" id="ARBA00006594"/>
    </source>
</evidence>
<dbReference type="GO" id="GO:0008170">
    <property type="term" value="F:N-methyltransferase activity"/>
    <property type="evidence" value="ECO:0007669"/>
    <property type="project" value="InterPro"/>
</dbReference>
<dbReference type="InterPro" id="IPR002941">
    <property type="entry name" value="DNA_methylase_N4/N6"/>
</dbReference>
<keyword evidence="2 6" id="KW-0489">Methyltransferase</keyword>
<comment type="similarity">
    <text evidence="1 4">Belongs to the N(4)/N(6)-methyltransferase family.</text>
</comment>
<sequence length="222" mass="24886">MYIEQTFEKIAGVNPTYNKNNIILIKDDYKNHPHLLHTADVLITDPPYGMNYTGRGNKQTPIKGDKNTKARDDLITEWGNKPALIFGTWRVPKPTCRNTIAWIKPNIGPGMGALDLPWGSTWEEIYILGKGFTSPKRGPNYTSIKAYPSSSKNRPKHPTPKPVELMEWLIKHCPPQWTIVDPFAGSGATLRAAQNLGRKAIGFEIVPEYAHHAAELLTTDTQ</sequence>
<dbReference type="Gene3D" id="3.40.50.150">
    <property type="entry name" value="Vaccinia Virus protein VP39"/>
    <property type="match status" value="1"/>
</dbReference>
<dbReference type="RefSeq" id="WP_085685311.1">
    <property type="nucleotide sequence ID" value="NZ_CAJDYE010000005.1"/>
</dbReference>
<evidence type="ECO:0000256" key="2">
    <source>
        <dbReference type="ARBA" id="ARBA00022603"/>
    </source>
</evidence>
<dbReference type="GO" id="GO:0003677">
    <property type="term" value="F:DNA binding"/>
    <property type="evidence" value="ECO:0007669"/>
    <property type="project" value="InterPro"/>
</dbReference>
<dbReference type="EMBL" id="CADDAV010000010">
    <property type="protein sequence ID" value="CAB0594144.1"/>
    <property type="molecule type" value="Genomic_DNA"/>
</dbReference>